<gene>
    <name evidence="1" type="ORF">CFP71_35565</name>
</gene>
<protein>
    <submittedName>
        <fullName evidence="1">Uncharacterized protein</fullName>
    </submittedName>
</protein>
<accession>A0A229RLA1</accession>
<dbReference type="AlphaFoldDB" id="A0A229RLA1"/>
<evidence type="ECO:0000313" key="1">
    <source>
        <dbReference type="EMBL" id="OXM47259.1"/>
    </source>
</evidence>
<reference evidence="1 2" key="1">
    <citation type="submission" date="2017-07" db="EMBL/GenBank/DDBJ databases">
        <title>Amycolatopsis thailandensis Genome sequencing and assembly.</title>
        <authorList>
            <person name="Kaur N."/>
            <person name="Mayilraj S."/>
        </authorList>
    </citation>
    <scope>NUCLEOTIDE SEQUENCE [LARGE SCALE GENOMIC DNA]</scope>
    <source>
        <strain evidence="1 2">JCM 16380</strain>
    </source>
</reference>
<organism evidence="1 2">
    <name type="scientific">Amycolatopsis thailandensis</name>
    <dbReference type="NCBI Taxonomy" id="589330"/>
    <lineage>
        <taxon>Bacteria</taxon>
        <taxon>Bacillati</taxon>
        <taxon>Actinomycetota</taxon>
        <taxon>Actinomycetes</taxon>
        <taxon>Pseudonocardiales</taxon>
        <taxon>Pseudonocardiaceae</taxon>
        <taxon>Amycolatopsis</taxon>
    </lineage>
</organism>
<comment type="caution">
    <text evidence="1">The sequence shown here is derived from an EMBL/GenBank/DDBJ whole genome shotgun (WGS) entry which is preliminary data.</text>
</comment>
<name>A0A229RLA1_9PSEU</name>
<proteinExistence type="predicted"/>
<dbReference type="EMBL" id="NMQT01000140">
    <property type="protein sequence ID" value="OXM47259.1"/>
    <property type="molecule type" value="Genomic_DNA"/>
</dbReference>
<dbReference type="Proteomes" id="UP000215223">
    <property type="component" value="Unassembled WGS sequence"/>
</dbReference>
<evidence type="ECO:0000313" key="2">
    <source>
        <dbReference type="Proteomes" id="UP000215223"/>
    </source>
</evidence>
<sequence length="59" mass="6459">MITRSVKASFTTFRVGKEAFTDLADRLRCAGNHSSHGAYVKAPCLASAEELDLHTFRCA</sequence>
<keyword evidence="2" id="KW-1185">Reference proteome</keyword>